<keyword evidence="2" id="KW-1185">Reference proteome</keyword>
<protein>
    <submittedName>
        <fullName evidence="1">Uncharacterized protein</fullName>
    </submittedName>
</protein>
<comment type="caution">
    <text evidence="1">The sequence shown here is derived from an EMBL/GenBank/DDBJ whole genome shotgun (WGS) entry which is preliminary data.</text>
</comment>
<gene>
    <name evidence="1" type="ORF">THICB1_110561</name>
</gene>
<proteinExistence type="predicted"/>
<accession>A0ABM9T4L2</accession>
<sequence length="71" mass="7963">MIPVSRATSAILSLRSPSSEESLHLITMTSSESFLQQGDRFGLQKIYNDIEWSLGDHSEQWGVNPTFNASY</sequence>
<evidence type="ECO:0000313" key="1">
    <source>
        <dbReference type="EMBL" id="CQR28908.1"/>
    </source>
</evidence>
<dbReference type="Proteomes" id="UP000078599">
    <property type="component" value="Unassembled WGS sequence"/>
</dbReference>
<dbReference type="EMBL" id="CTRI01000003">
    <property type="protein sequence ID" value="CQR28908.1"/>
    <property type="molecule type" value="Genomic_DNA"/>
</dbReference>
<organism evidence="1 2">
    <name type="scientific">Thiomonas arsenitoxydans (strain DSM 22701 / CIP 110005 / 3As)</name>
    <dbReference type="NCBI Taxonomy" id="426114"/>
    <lineage>
        <taxon>Bacteria</taxon>
        <taxon>Pseudomonadati</taxon>
        <taxon>Pseudomonadota</taxon>
        <taxon>Betaproteobacteria</taxon>
        <taxon>Burkholderiales</taxon>
        <taxon>Thiomonas</taxon>
    </lineage>
</organism>
<reference evidence="1 2" key="1">
    <citation type="submission" date="2015-03" db="EMBL/GenBank/DDBJ databases">
        <authorList>
            <person name="Regsiter A."/>
            <person name="william w."/>
        </authorList>
    </citation>
    <scope>NUCLEOTIDE SEQUENCE [LARGE SCALE GENOMIC DNA]</scope>
    <source>
        <strain evidence="1 2">CB1</strain>
    </source>
</reference>
<name>A0ABM9T4L2_THIA3</name>
<evidence type="ECO:0000313" key="2">
    <source>
        <dbReference type="Proteomes" id="UP000078599"/>
    </source>
</evidence>